<dbReference type="Pfam" id="PF02811">
    <property type="entry name" value="PHP"/>
    <property type="match status" value="1"/>
</dbReference>
<reference evidence="2 3" key="2">
    <citation type="submission" date="2007-04" db="EMBL/GenBank/DDBJ databases">
        <title>Draft genome sequence of Ruminococcus torques (ATCC 27756).</title>
        <authorList>
            <person name="Sudarsanam P."/>
            <person name="Ley R."/>
            <person name="Guruge J."/>
            <person name="Turnbaugh P.J."/>
            <person name="Mahowald M."/>
            <person name="Liep D."/>
            <person name="Gordon J."/>
        </authorList>
    </citation>
    <scope>NUCLEOTIDE SEQUENCE [LARGE SCALE GENOMIC DNA]</scope>
    <source>
        <strain evidence="2 3">ATCC 27756</strain>
    </source>
</reference>
<dbReference type="InterPro" id="IPR016195">
    <property type="entry name" value="Pol/histidinol_Pase-like"/>
</dbReference>
<dbReference type="PANTHER" id="PTHR36928:SF1">
    <property type="entry name" value="PHOSPHATASE YCDX-RELATED"/>
    <property type="match status" value="1"/>
</dbReference>
<protein>
    <submittedName>
        <fullName evidence="2">PHP domain protein</fullName>
        <ecNumber evidence="2">3.1.3.-</ecNumber>
    </submittedName>
</protein>
<dbReference type="PANTHER" id="PTHR36928">
    <property type="entry name" value="PHOSPHATASE YCDX-RELATED"/>
    <property type="match status" value="1"/>
</dbReference>
<evidence type="ECO:0000259" key="1">
    <source>
        <dbReference type="SMART" id="SM00481"/>
    </source>
</evidence>
<evidence type="ECO:0000313" key="3">
    <source>
        <dbReference type="Proteomes" id="UP000003577"/>
    </source>
</evidence>
<dbReference type="InterPro" id="IPR003141">
    <property type="entry name" value="Pol/His_phosphatase_N"/>
</dbReference>
<feature type="domain" description="Polymerase/histidinol phosphatase N-terminal" evidence="1">
    <location>
        <begin position="18"/>
        <end position="92"/>
    </location>
</feature>
<reference evidence="2 3" key="1">
    <citation type="submission" date="2007-03" db="EMBL/GenBank/DDBJ databases">
        <authorList>
            <person name="Fulton L."/>
            <person name="Clifton S."/>
            <person name="Fulton B."/>
            <person name="Xu J."/>
            <person name="Minx P."/>
            <person name="Pepin K.H."/>
            <person name="Johnson M."/>
            <person name="Thiruvilangam P."/>
            <person name="Bhonagiri V."/>
            <person name="Nash W.E."/>
            <person name="Mardis E.R."/>
            <person name="Wilson R.K."/>
        </authorList>
    </citation>
    <scope>NUCLEOTIDE SEQUENCE [LARGE SCALE GENOMIC DNA]</scope>
    <source>
        <strain evidence="2 3">ATCC 27756</strain>
    </source>
</reference>
<dbReference type="EC" id="3.1.3.-" evidence="2"/>
<dbReference type="SUPFAM" id="SSF89550">
    <property type="entry name" value="PHP domain-like"/>
    <property type="match status" value="1"/>
</dbReference>
<comment type="caution">
    <text evidence="2">The sequence shown here is derived from an EMBL/GenBank/DDBJ whole genome shotgun (WGS) entry which is preliminary data.</text>
</comment>
<evidence type="ECO:0000313" key="2">
    <source>
        <dbReference type="EMBL" id="EDK25395.1"/>
    </source>
</evidence>
<dbReference type="GO" id="GO:0008270">
    <property type="term" value="F:zinc ion binding"/>
    <property type="evidence" value="ECO:0007669"/>
    <property type="project" value="TreeGrafter"/>
</dbReference>
<accession>A5KJ92</accession>
<proteinExistence type="predicted"/>
<dbReference type="GO" id="GO:0005829">
    <property type="term" value="C:cytosol"/>
    <property type="evidence" value="ECO:0007669"/>
    <property type="project" value="TreeGrafter"/>
</dbReference>
<gene>
    <name evidence="2" type="ORF">RUMTOR_00289</name>
</gene>
<dbReference type="SMART" id="SM00481">
    <property type="entry name" value="POLIIIAc"/>
    <property type="match status" value="1"/>
</dbReference>
<dbReference type="HOGENOM" id="CLU_061999_0_1_9"/>
<dbReference type="CDD" id="cd07437">
    <property type="entry name" value="PHP_HisPPase_Ycdx_like"/>
    <property type="match status" value="1"/>
</dbReference>
<dbReference type="InterPro" id="IPR050243">
    <property type="entry name" value="PHP_phosphatase"/>
</dbReference>
<dbReference type="EMBL" id="AAVP02000001">
    <property type="protein sequence ID" value="EDK25395.1"/>
    <property type="molecule type" value="Genomic_DNA"/>
</dbReference>
<dbReference type="PaxDb" id="411460-RUMTOR_00289"/>
<dbReference type="Gene3D" id="3.20.20.140">
    <property type="entry name" value="Metal-dependent hydrolases"/>
    <property type="match status" value="1"/>
</dbReference>
<organism evidence="2 3">
    <name type="scientific">[Ruminococcus] torques ATCC 27756</name>
    <dbReference type="NCBI Taxonomy" id="411460"/>
    <lineage>
        <taxon>Bacteria</taxon>
        <taxon>Bacillati</taxon>
        <taxon>Bacillota</taxon>
        <taxon>Clostridia</taxon>
        <taxon>Lachnospirales</taxon>
        <taxon>Lachnospiraceae</taxon>
        <taxon>Mediterraneibacter</taxon>
    </lineage>
</organism>
<dbReference type="GO" id="GO:0042578">
    <property type="term" value="F:phosphoric ester hydrolase activity"/>
    <property type="evidence" value="ECO:0007669"/>
    <property type="project" value="TreeGrafter"/>
</dbReference>
<keyword evidence="2" id="KW-0378">Hydrolase</keyword>
<dbReference type="AlphaFoldDB" id="A5KJ92"/>
<dbReference type="Proteomes" id="UP000003577">
    <property type="component" value="Unassembled WGS sequence"/>
</dbReference>
<dbReference type="InterPro" id="IPR004013">
    <property type="entry name" value="PHP_dom"/>
</dbReference>
<name>A5KJ92_9FIRM</name>
<sequence length="255" mass="28402">MTAEFVTKAKGEIMRFEADTHSHTLASGHAYSTIKEMAAAAEAKGLKALALTEHAPKMPGTCGLFYFQNLDVVPRKCGGIRLLMGAEVNIMDETGRIDLPESTCRDLDIVIASIHPPCYGMGHTEEENMRAYEAVMKKPYINIIGHPDDGRFQIDYERLVKMAKETGTLLEVNNSSMRPSSSRKGTRENILTMLDLCKQYDVPVTTGSDAHVDVDAGNFTYVKEVLKFCDFPEELVVTTKFDVLKQYLNMNTFGM</sequence>
<dbReference type="NCBIfam" id="NF006702">
    <property type="entry name" value="PRK09248.1"/>
    <property type="match status" value="1"/>
</dbReference>